<dbReference type="Proteomes" id="UP000799441">
    <property type="component" value="Unassembled WGS sequence"/>
</dbReference>
<sequence>MTGFAQTEPSLIDLTITNTSIDGQDPFRGVQNLLVDGPPKVLLDRIAYHLKRGCYKVVSLNIGGPISYRATCVAVISTTLSRTELRQRGFEWHGLDSTLVEDTSSPSEQELEQIENMVRSDTSTELVRIDFSNGSWKSSYNFIRGGFHSASIERALILVDEHIKKGCYRLEALFTVKDWVSVCIDTDLTQEELRAKGFIWHGLEPTEDEDPRHGAIVMPGWSRAEDCWEHDEGVMHYEAAGWRDF</sequence>
<comment type="caution">
    <text evidence="1">The sequence shown here is derived from an EMBL/GenBank/DDBJ whole genome shotgun (WGS) entry which is preliminary data.</text>
</comment>
<organism evidence="1 2">
    <name type="scientific">Polychaeton citri CBS 116435</name>
    <dbReference type="NCBI Taxonomy" id="1314669"/>
    <lineage>
        <taxon>Eukaryota</taxon>
        <taxon>Fungi</taxon>
        <taxon>Dikarya</taxon>
        <taxon>Ascomycota</taxon>
        <taxon>Pezizomycotina</taxon>
        <taxon>Dothideomycetes</taxon>
        <taxon>Dothideomycetidae</taxon>
        <taxon>Capnodiales</taxon>
        <taxon>Capnodiaceae</taxon>
        <taxon>Polychaeton</taxon>
    </lineage>
</organism>
<dbReference type="AlphaFoldDB" id="A0A9P4PXZ7"/>
<keyword evidence="2" id="KW-1185">Reference proteome</keyword>
<dbReference type="EMBL" id="MU003939">
    <property type="protein sequence ID" value="KAF2715883.1"/>
    <property type="molecule type" value="Genomic_DNA"/>
</dbReference>
<evidence type="ECO:0000313" key="1">
    <source>
        <dbReference type="EMBL" id="KAF2715883.1"/>
    </source>
</evidence>
<evidence type="ECO:0000313" key="2">
    <source>
        <dbReference type="Proteomes" id="UP000799441"/>
    </source>
</evidence>
<accession>A0A9P4PXZ7</accession>
<reference evidence="1" key="1">
    <citation type="journal article" date="2020" name="Stud. Mycol.">
        <title>101 Dothideomycetes genomes: a test case for predicting lifestyles and emergence of pathogens.</title>
        <authorList>
            <person name="Haridas S."/>
            <person name="Albert R."/>
            <person name="Binder M."/>
            <person name="Bloem J."/>
            <person name="Labutti K."/>
            <person name="Salamov A."/>
            <person name="Andreopoulos B."/>
            <person name="Baker S."/>
            <person name="Barry K."/>
            <person name="Bills G."/>
            <person name="Bluhm B."/>
            <person name="Cannon C."/>
            <person name="Castanera R."/>
            <person name="Culley D."/>
            <person name="Daum C."/>
            <person name="Ezra D."/>
            <person name="Gonzalez J."/>
            <person name="Henrissat B."/>
            <person name="Kuo A."/>
            <person name="Liang C."/>
            <person name="Lipzen A."/>
            <person name="Lutzoni F."/>
            <person name="Magnuson J."/>
            <person name="Mondo S."/>
            <person name="Nolan M."/>
            <person name="Ohm R."/>
            <person name="Pangilinan J."/>
            <person name="Park H.-J."/>
            <person name="Ramirez L."/>
            <person name="Alfaro M."/>
            <person name="Sun H."/>
            <person name="Tritt A."/>
            <person name="Yoshinaga Y."/>
            <person name="Zwiers L.-H."/>
            <person name="Turgeon B."/>
            <person name="Goodwin S."/>
            <person name="Spatafora J."/>
            <person name="Crous P."/>
            <person name="Grigoriev I."/>
        </authorList>
    </citation>
    <scope>NUCLEOTIDE SEQUENCE</scope>
    <source>
        <strain evidence="1">CBS 116435</strain>
    </source>
</reference>
<name>A0A9P4PXZ7_9PEZI</name>
<proteinExistence type="predicted"/>
<gene>
    <name evidence="1" type="ORF">K431DRAFT_289864</name>
</gene>
<protein>
    <submittedName>
        <fullName evidence="1">Uncharacterized protein</fullName>
    </submittedName>
</protein>